<dbReference type="SUPFAM" id="SSF46785">
    <property type="entry name" value="Winged helix' DNA-binding domain"/>
    <property type="match status" value="1"/>
</dbReference>
<dbReference type="PANTHER" id="PTHR34293:SF1">
    <property type="entry name" value="HTH-TYPE TRANSCRIPTIONAL REGULATOR TRMBL2"/>
    <property type="match status" value="1"/>
</dbReference>
<dbReference type="InterPro" id="IPR036388">
    <property type="entry name" value="WH-like_DNA-bd_sf"/>
</dbReference>
<dbReference type="PANTHER" id="PTHR34293">
    <property type="entry name" value="HTH-TYPE TRANSCRIPTIONAL REGULATOR TRMBL2"/>
    <property type="match status" value="1"/>
</dbReference>
<gene>
    <name evidence="2" type="ORF">B9Q01_09245</name>
</gene>
<name>A0A2R6A6Q4_9ARCH</name>
<sequence length="207" mass="23524">MSEKELYDVLAELGLTKYEAQAFVTLCKSGPMKADKLSTLSRVPSSWIHSVLKSLVDKGLVESEGSWPKTYRAVPIRTILPELEKKLKEKLKRSRRLLLSLEKAGEQKGEPIRALLFIGESLFQRLKEYIQSSNRLIAIVNRSDEEVLSLVKQKENVKLELRDHGVTALATRESVFVVFRVGKERLGLGALVFSRRLSKLVEREFQA</sequence>
<dbReference type="InterPro" id="IPR051797">
    <property type="entry name" value="TrmB-like"/>
</dbReference>
<evidence type="ECO:0000259" key="1">
    <source>
        <dbReference type="Pfam" id="PF01978"/>
    </source>
</evidence>
<dbReference type="Gene3D" id="1.10.10.10">
    <property type="entry name" value="Winged helix-like DNA-binding domain superfamily/Winged helix DNA-binding domain"/>
    <property type="match status" value="1"/>
</dbReference>
<comment type="caution">
    <text evidence="2">The sequence shown here is derived from an EMBL/GenBank/DDBJ whole genome shotgun (WGS) entry which is preliminary data.</text>
</comment>
<protein>
    <recommendedName>
        <fullName evidence="1">Transcription regulator TrmB N-terminal domain-containing protein</fullName>
    </recommendedName>
</protein>
<dbReference type="EMBL" id="NEXC01000107">
    <property type="protein sequence ID" value="PSN82017.1"/>
    <property type="molecule type" value="Genomic_DNA"/>
</dbReference>
<feature type="domain" description="Transcription regulator TrmB N-terminal" evidence="1">
    <location>
        <begin position="10"/>
        <end position="76"/>
    </location>
</feature>
<proteinExistence type="predicted"/>
<dbReference type="Proteomes" id="UP000240880">
    <property type="component" value="Unassembled WGS sequence"/>
</dbReference>
<reference evidence="2 3" key="1">
    <citation type="submission" date="2017-04" db="EMBL/GenBank/DDBJ databases">
        <title>Novel microbial lineages endemic to geothermal iron-oxide mats fill important gaps in the evolutionary history of Archaea.</title>
        <authorList>
            <person name="Jay Z.J."/>
            <person name="Beam J.P."/>
            <person name="Dlakic M."/>
            <person name="Rusch D.B."/>
            <person name="Kozubal M.A."/>
            <person name="Inskeep W.P."/>
        </authorList>
    </citation>
    <scope>NUCLEOTIDE SEQUENCE [LARGE SCALE GENOMIC DNA]</scope>
    <source>
        <strain evidence="2">OSP_D</strain>
    </source>
</reference>
<dbReference type="AlphaFoldDB" id="A0A2R6A6Q4"/>
<evidence type="ECO:0000313" key="3">
    <source>
        <dbReference type="Proteomes" id="UP000240880"/>
    </source>
</evidence>
<dbReference type="Pfam" id="PF01978">
    <property type="entry name" value="TrmB"/>
    <property type="match status" value="1"/>
</dbReference>
<accession>A0A2R6A6Q4</accession>
<dbReference type="InterPro" id="IPR036390">
    <property type="entry name" value="WH_DNA-bd_sf"/>
</dbReference>
<dbReference type="InterPro" id="IPR002831">
    <property type="entry name" value="Tscrpt_reg_TrmB_N"/>
</dbReference>
<evidence type="ECO:0000313" key="2">
    <source>
        <dbReference type="EMBL" id="PSN82017.1"/>
    </source>
</evidence>
<organism evidence="2 3">
    <name type="scientific">Candidatus Marsarchaeota G1 archaeon OSP_D</name>
    <dbReference type="NCBI Taxonomy" id="1978155"/>
    <lineage>
        <taxon>Archaea</taxon>
        <taxon>Candidatus Marsarchaeota</taxon>
        <taxon>Candidatus Marsarchaeota group 1</taxon>
    </lineage>
</organism>